<feature type="transmembrane region" description="Helical" evidence="1">
    <location>
        <begin position="87"/>
        <end position="107"/>
    </location>
</feature>
<dbReference type="RefSeq" id="WP_248826324.1">
    <property type="nucleotide sequence ID" value="NZ_JALKFT010000028.1"/>
</dbReference>
<keyword evidence="1" id="KW-0812">Transmembrane</keyword>
<keyword evidence="1" id="KW-1133">Transmembrane helix</keyword>
<reference evidence="2 3" key="1">
    <citation type="submission" date="2022-04" db="EMBL/GenBank/DDBJ databases">
        <title>Genome diversity in the genus Frankia.</title>
        <authorList>
            <person name="Carlos-Shanley C."/>
            <person name="Hahn D."/>
        </authorList>
    </citation>
    <scope>NUCLEOTIDE SEQUENCE [LARGE SCALE GENOMIC DNA]</scope>
    <source>
        <strain evidence="2 3">Ag45/Mut15</strain>
    </source>
</reference>
<comment type="caution">
    <text evidence="2">The sequence shown here is derived from an EMBL/GenBank/DDBJ whole genome shotgun (WGS) entry which is preliminary data.</text>
</comment>
<feature type="transmembrane region" description="Helical" evidence="1">
    <location>
        <begin position="56"/>
        <end position="75"/>
    </location>
</feature>
<dbReference type="InterPro" id="IPR021215">
    <property type="entry name" value="DUF2752"/>
</dbReference>
<dbReference type="Pfam" id="PF10825">
    <property type="entry name" value="DUF2752"/>
    <property type="match status" value="1"/>
</dbReference>
<keyword evidence="3" id="KW-1185">Reference proteome</keyword>
<dbReference type="Proteomes" id="UP001201873">
    <property type="component" value="Unassembled WGS sequence"/>
</dbReference>
<organism evidence="2 3">
    <name type="scientific">Frankia umida</name>
    <dbReference type="NCBI Taxonomy" id="573489"/>
    <lineage>
        <taxon>Bacteria</taxon>
        <taxon>Bacillati</taxon>
        <taxon>Actinomycetota</taxon>
        <taxon>Actinomycetes</taxon>
        <taxon>Frankiales</taxon>
        <taxon>Frankiaceae</taxon>
        <taxon>Frankia</taxon>
    </lineage>
</organism>
<accession>A0ABT0K4E0</accession>
<gene>
    <name evidence="2" type="ORF">MXD59_20890</name>
</gene>
<protein>
    <submittedName>
        <fullName evidence="2">DUF2752 domain-containing protein</fullName>
    </submittedName>
</protein>
<evidence type="ECO:0000313" key="2">
    <source>
        <dbReference type="EMBL" id="MCK9878193.1"/>
    </source>
</evidence>
<evidence type="ECO:0000313" key="3">
    <source>
        <dbReference type="Proteomes" id="UP001201873"/>
    </source>
</evidence>
<keyword evidence="1" id="KW-0472">Membrane</keyword>
<name>A0ABT0K4E0_9ACTN</name>
<evidence type="ECO:0000256" key="1">
    <source>
        <dbReference type="SAM" id="Phobius"/>
    </source>
</evidence>
<proteinExistence type="predicted"/>
<sequence>MAGTALGLTYVYGHNPHDPTVAMPTCPIRHVTGLDCPACGTLRLTYDLLHGHWAQAGHDNLFVLAGAPLLLGLLVRQTRAVWQGRHAPLPPALAYGLGATALTWMIIRNLPGWPL</sequence>
<dbReference type="EMBL" id="JALKFT010000028">
    <property type="protein sequence ID" value="MCK9878193.1"/>
    <property type="molecule type" value="Genomic_DNA"/>
</dbReference>